<dbReference type="EMBL" id="BPLR01001102">
    <property type="protein sequence ID" value="GIZ00019.1"/>
    <property type="molecule type" value="Genomic_DNA"/>
</dbReference>
<comment type="caution">
    <text evidence="2">The sequence shown here is derived from an EMBL/GenBank/DDBJ whole genome shotgun (WGS) entry which is preliminary data.</text>
</comment>
<dbReference type="Gene3D" id="1.20.58.60">
    <property type="match status" value="1"/>
</dbReference>
<evidence type="ECO:0000256" key="1">
    <source>
        <dbReference type="SAM" id="Coils"/>
    </source>
</evidence>
<keyword evidence="3" id="KW-1185">Reference proteome</keyword>
<evidence type="ECO:0000313" key="3">
    <source>
        <dbReference type="Proteomes" id="UP001054945"/>
    </source>
</evidence>
<proteinExistence type="predicted"/>
<organism evidence="2 3">
    <name type="scientific">Caerostris extrusa</name>
    <name type="common">Bark spider</name>
    <name type="synonym">Caerostris bankana</name>
    <dbReference type="NCBI Taxonomy" id="172846"/>
    <lineage>
        <taxon>Eukaryota</taxon>
        <taxon>Metazoa</taxon>
        <taxon>Ecdysozoa</taxon>
        <taxon>Arthropoda</taxon>
        <taxon>Chelicerata</taxon>
        <taxon>Arachnida</taxon>
        <taxon>Araneae</taxon>
        <taxon>Araneomorphae</taxon>
        <taxon>Entelegynae</taxon>
        <taxon>Araneoidea</taxon>
        <taxon>Araneidae</taxon>
        <taxon>Caerostris</taxon>
    </lineage>
</organism>
<dbReference type="Proteomes" id="UP001054945">
    <property type="component" value="Unassembled WGS sequence"/>
</dbReference>
<gene>
    <name evidence="2" type="primary">Syne1_1</name>
    <name evidence="2" type="ORF">CEXT_478811</name>
</gene>
<sequence>MRAEYLNRPQSFKEFLKELNSNKQQLASFQNISSKLQDNYLLHLTAKENVETQLNTLQYSFKSLEEVLNYYNQKAFDLIRGTNADLQTLQSAQEFLNDTENNFIFDKPHSKQDLENSLTATMDALAVTVNHCSAVDYIRRNLLFDEKINFEISNGVSRILMDFQQTTSRLTSHYLNLFKVYSESNSLIENILCILKFLKYFKAMFACIPFEYSELLKFFMNIQLMDVYIHAHRPIVYHINRECLKKSRSKDTSNTEQLVECLKKLTNEWDSLENVYRDKTNKIRRDICLWETYLHCINDVKIWIDRSQKELKCYQNVQNPKEMEDQISILQKLVDEQEMFTSMFEKAKHVQQSKKIQIEIENLKDISSILNTLEYQVKDIEEKMPSYNYYTQINLLREIIRILNSVLNEHVKHAEALIEKQNFEEMYKTLLKWNELTEAKLNRHYRESPENIQEKMQTTIKNEVLENSNLLQQIAVVGESMKENAQKSDFVSAVISSSTSNVSQIGILLDLRNQALQKILKLKTRTSLLQEKVENFLTGSEQSLHIPIQFTEVSLTEVDGLIEASKNLQKDIQLQNENMEILTNDMCELMTESDAFSSTNIFILQL</sequence>
<protein>
    <submittedName>
        <fullName evidence="2">Nesprin-1</fullName>
    </submittedName>
</protein>
<evidence type="ECO:0000313" key="2">
    <source>
        <dbReference type="EMBL" id="GIZ00019.1"/>
    </source>
</evidence>
<dbReference type="SUPFAM" id="SSF46966">
    <property type="entry name" value="Spectrin repeat"/>
    <property type="match status" value="1"/>
</dbReference>
<accession>A0AAV4XZP2</accession>
<reference evidence="2 3" key="1">
    <citation type="submission" date="2021-06" db="EMBL/GenBank/DDBJ databases">
        <title>Caerostris extrusa draft genome.</title>
        <authorList>
            <person name="Kono N."/>
            <person name="Arakawa K."/>
        </authorList>
    </citation>
    <scope>NUCLEOTIDE SEQUENCE [LARGE SCALE GENOMIC DNA]</scope>
</reference>
<feature type="coiled-coil region" evidence="1">
    <location>
        <begin position="558"/>
        <end position="585"/>
    </location>
</feature>
<name>A0AAV4XZP2_CAEEX</name>
<dbReference type="AlphaFoldDB" id="A0AAV4XZP2"/>
<keyword evidence="1" id="KW-0175">Coiled coil</keyword>